<dbReference type="Gramene" id="Pp3c20_9470V3.1">
    <property type="protein sequence ID" value="Pp3c20_9470V3.1"/>
    <property type="gene ID" value="Pp3c20_9470"/>
</dbReference>
<dbReference type="EnsemblPlants" id="Pp3c20_9470V3.1">
    <property type="protein sequence ID" value="Pp3c20_9470V3.1"/>
    <property type="gene ID" value="Pp3c20_9470"/>
</dbReference>
<dbReference type="AlphaFoldDB" id="A0A2K1IUQ2"/>
<reference evidence="1 3" key="2">
    <citation type="journal article" date="2018" name="Plant J.">
        <title>The Physcomitrella patens chromosome-scale assembly reveals moss genome structure and evolution.</title>
        <authorList>
            <person name="Lang D."/>
            <person name="Ullrich K.K."/>
            <person name="Murat F."/>
            <person name="Fuchs J."/>
            <person name="Jenkins J."/>
            <person name="Haas F.B."/>
            <person name="Piednoel M."/>
            <person name="Gundlach H."/>
            <person name="Van Bel M."/>
            <person name="Meyberg R."/>
            <person name="Vives C."/>
            <person name="Morata J."/>
            <person name="Symeonidi A."/>
            <person name="Hiss M."/>
            <person name="Muchero W."/>
            <person name="Kamisugi Y."/>
            <person name="Saleh O."/>
            <person name="Blanc G."/>
            <person name="Decker E.L."/>
            <person name="van Gessel N."/>
            <person name="Grimwood J."/>
            <person name="Hayes R.D."/>
            <person name="Graham S.W."/>
            <person name="Gunter L.E."/>
            <person name="McDaniel S.F."/>
            <person name="Hoernstein S.N.W."/>
            <person name="Larsson A."/>
            <person name="Li F.W."/>
            <person name="Perroud P.F."/>
            <person name="Phillips J."/>
            <person name="Ranjan P."/>
            <person name="Rokshar D.S."/>
            <person name="Rothfels C.J."/>
            <person name="Schneider L."/>
            <person name="Shu S."/>
            <person name="Stevenson D.W."/>
            <person name="Thummler F."/>
            <person name="Tillich M."/>
            <person name="Villarreal Aguilar J.C."/>
            <person name="Widiez T."/>
            <person name="Wong G.K."/>
            <person name="Wymore A."/>
            <person name="Zhang Y."/>
            <person name="Zimmer A.D."/>
            <person name="Quatrano R.S."/>
            <person name="Mayer K.F.X."/>
            <person name="Goodstein D."/>
            <person name="Casacuberta J.M."/>
            <person name="Vandepoele K."/>
            <person name="Reski R."/>
            <person name="Cuming A.C."/>
            <person name="Tuskan G.A."/>
            <person name="Maumus F."/>
            <person name="Salse J."/>
            <person name="Schmutz J."/>
            <person name="Rensing S.A."/>
        </authorList>
    </citation>
    <scope>NUCLEOTIDE SEQUENCE [LARGE SCALE GENOMIC DNA]</scope>
    <source>
        <strain evidence="2 3">cv. Gransden 2004</strain>
    </source>
</reference>
<evidence type="ECO:0000313" key="2">
    <source>
        <dbReference type="EnsemblPlants" id="Pp3c20_9470V3.1"/>
    </source>
</evidence>
<dbReference type="Proteomes" id="UP000006727">
    <property type="component" value="Chromosome 20"/>
</dbReference>
<organism evidence="1">
    <name type="scientific">Physcomitrium patens</name>
    <name type="common">Spreading-leaved earth moss</name>
    <name type="synonym">Physcomitrella patens</name>
    <dbReference type="NCBI Taxonomy" id="3218"/>
    <lineage>
        <taxon>Eukaryota</taxon>
        <taxon>Viridiplantae</taxon>
        <taxon>Streptophyta</taxon>
        <taxon>Embryophyta</taxon>
        <taxon>Bryophyta</taxon>
        <taxon>Bryophytina</taxon>
        <taxon>Bryopsida</taxon>
        <taxon>Funariidae</taxon>
        <taxon>Funariales</taxon>
        <taxon>Funariaceae</taxon>
        <taxon>Physcomitrium</taxon>
    </lineage>
</organism>
<reference evidence="2" key="3">
    <citation type="submission" date="2020-12" db="UniProtKB">
        <authorList>
            <consortium name="EnsemblPlants"/>
        </authorList>
    </citation>
    <scope>IDENTIFICATION</scope>
</reference>
<dbReference type="InParanoid" id="A0A2K1IUQ2"/>
<reference evidence="1 3" key="1">
    <citation type="journal article" date="2008" name="Science">
        <title>The Physcomitrella genome reveals evolutionary insights into the conquest of land by plants.</title>
        <authorList>
            <person name="Rensing S."/>
            <person name="Lang D."/>
            <person name="Zimmer A."/>
            <person name="Terry A."/>
            <person name="Salamov A."/>
            <person name="Shapiro H."/>
            <person name="Nishiyama T."/>
            <person name="Perroud P.-F."/>
            <person name="Lindquist E."/>
            <person name="Kamisugi Y."/>
            <person name="Tanahashi T."/>
            <person name="Sakakibara K."/>
            <person name="Fujita T."/>
            <person name="Oishi K."/>
            <person name="Shin-I T."/>
            <person name="Kuroki Y."/>
            <person name="Toyoda A."/>
            <person name="Suzuki Y."/>
            <person name="Hashimoto A."/>
            <person name="Yamaguchi K."/>
            <person name="Sugano A."/>
            <person name="Kohara Y."/>
            <person name="Fujiyama A."/>
            <person name="Anterola A."/>
            <person name="Aoki S."/>
            <person name="Ashton N."/>
            <person name="Barbazuk W.B."/>
            <person name="Barker E."/>
            <person name="Bennetzen J."/>
            <person name="Bezanilla M."/>
            <person name="Blankenship R."/>
            <person name="Cho S.H."/>
            <person name="Dutcher S."/>
            <person name="Estelle M."/>
            <person name="Fawcett J.A."/>
            <person name="Gundlach H."/>
            <person name="Hanada K."/>
            <person name="Heyl A."/>
            <person name="Hicks K.A."/>
            <person name="Hugh J."/>
            <person name="Lohr M."/>
            <person name="Mayer K."/>
            <person name="Melkozernov A."/>
            <person name="Murata T."/>
            <person name="Nelson D."/>
            <person name="Pils B."/>
            <person name="Prigge M."/>
            <person name="Reiss B."/>
            <person name="Renner T."/>
            <person name="Rombauts S."/>
            <person name="Rushton P."/>
            <person name="Sanderfoot A."/>
            <person name="Schween G."/>
            <person name="Shiu S.-H."/>
            <person name="Stueber K."/>
            <person name="Theodoulou F.L."/>
            <person name="Tu H."/>
            <person name="Van de Peer Y."/>
            <person name="Verrier P.J."/>
            <person name="Waters E."/>
            <person name="Wood A."/>
            <person name="Yang L."/>
            <person name="Cove D."/>
            <person name="Cuming A."/>
            <person name="Hasebe M."/>
            <person name="Lucas S."/>
            <person name="Mishler D.B."/>
            <person name="Reski R."/>
            <person name="Grigoriev I."/>
            <person name="Quatrano R.S."/>
            <person name="Boore J.L."/>
        </authorList>
    </citation>
    <scope>NUCLEOTIDE SEQUENCE [LARGE SCALE GENOMIC DNA]</scope>
    <source>
        <strain evidence="2 3">cv. Gransden 2004</strain>
    </source>
</reference>
<gene>
    <name evidence="1" type="ORF">PHYPA_024948</name>
</gene>
<keyword evidence="3" id="KW-1185">Reference proteome</keyword>
<sequence>MEATSSGRVSLPLEFQRQYWRLMLGEIIVEGGAQVSSAALIPLNKPKLCRGDAERRASENEHIVSLVVQNRLVVLPINLLAEFTIGCFARKDMRLYSVGLARGTM</sequence>
<proteinExistence type="predicted"/>
<accession>A0A2K1IUQ2</accession>
<dbReference type="EMBL" id="ABEU02000020">
    <property type="protein sequence ID" value="PNR33005.1"/>
    <property type="molecule type" value="Genomic_DNA"/>
</dbReference>
<evidence type="ECO:0000313" key="3">
    <source>
        <dbReference type="Proteomes" id="UP000006727"/>
    </source>
</evidence>
<evidence type="ECO:0000313" key="1">
    <source>
        <dbReference type="EMBL" id="PNR33005.1"/>
    </source>
</evidence>
<dbReference type="PaxDb" id="3218-PP1S9_466V6.1"/>
<name>A0A2K1IUQ2_PHYPA</name>
<protein>
    <submittedName>
        <fullName evidence="1 2">Uncharacterized protein</fullName>
    </submittedName>
</protein>